<keyword evidence="4" id="KW-1185">Reference proteome</keyword>
<keyword evidence="1" id="KW-0175">Coiled coil</keyword>
<accession>A0ABP0Q4S9</accession>
<reference evidence="3 4" key="1">
    <citation type="submission" date="2024-02" db="EMBL/GenBank/DDBJ databases">
        <authorList>
            <person name="Chen Y."/>
            <person name="Shah S."/>
            <person name="Dougan E. K."/>
            <person name="Thang M."/>
            <person name="Chan C."/>
        </authorList>
    </citation>
    <scope>NUCLEOTIDE SEQUENCE [LARGE SCALE GENOMIC DNA]</scope>
</reference>
<dbReference type="EMBL" id="CAXAMN010023979">
    <property type="protein sequence ID" value="CAK9082893.1"/>
    <property type="molecule type" value="Genomic_DNA"/>
</dbReference>
<name>A0ABP0Q4S9_9DINO</name>
<gene>
    <name evidence="3" type="ORF">CCMP2556_LOCUS40463</name>
</gene>
<feature type="region of interest" description="Disordered" evidence="2">
    <location>
        <begin position="1"/>
        <end position="21"/>
    </location>
</feature>
<protein>
    <submittedName>
        <fullName evidence="3">Uncharacterized protein</fullName>
    </submittedName>
</protein>
<evidence type="ECO:0000313" key="4">
    <source>
        <dbReference type="Proteomes" id="UP001642484"/>
    </source>
</evidence>
<proteinExistence type="predicted"/>
<comment type="caution">
    <text evidence="3">The sequence shown here is derived from an EMBL/GenBank/DDBJ whole genome shotgun (WGS) entry which is preliminary data.</text>
</comment>
<evidence type="ECO:0000256" key="2">
    <source>
        <dbReference type="SAM" id="MobiDB-lite"/>
    </source>
</evidence>
<dbReference type="Proteomes" id="UP001642484">
    <property type="component" value="Unassembled WGS sequence"/>
</dbReference>
<organism evidence="3 4">
    <name type="scientific">Durusdinium trenchii</name>
    <dbReference type="NCBI Taxonomy" id="1381693"/>
    <lineage>
        <taxon>Eukaryota</taxon>
        <taxon>Sar</taxon>
        <taxon>Alveolata</taxon>
        <taxon>Dinophyceae</taxon>
        <taxon>Suessiales</taxon>
        <taxon>Symbiodiniaceae</taxon>
        <taxon>Durusdinium</taxon>
    </lineage>
</organism>
<feature type="compositionally biased region" description="Basic and acidic residues" evidence="2">
    <location>
        <begin position="258"/>
        <end position="272"/>
    </location>
</feature>
<feature type="coiled-coil region" evidence="1">
    <location>
        <begin position="152"/>
        <end position="209"/>
    </location>
</feature>
<feature type="compositionally biased region" description="Polar residues" evidence="2">
    <location>
        <begin position="392"/>
        <end position="407"/>
    </location>
</feature>
<sequence length="481" mass="52836">MALHVQGQREDPAETSPEDPAVLDAEANLQPWEHYIVKHCSGFQYRKCLKTAQEATDLREQDCVVAGLNRKKCDAPPAYNPDVSAALGGPRVAHRAVATPVRSGATVAHETCGKAHVPPSSTTNAVDTTSEEKIKHEIEVGQLHLLQLDLIDEQIALELQEQEKDLAELEMQMQLLHDLDAEEQALEEEAKLLKEISEAEKELEHLRMCEAEGQHQGQCPAMSTETKAADTGAEINTAAMLGLEAPQPRQPPLAGQPKTEEPASGKELKDQTQKVNLQDPQNEDDKLEPATLPRPEALNEVIPISPEEQRAVLPKRTRKKKTDAEDESPELRKRLRPMLASDEEETCEYKAGSSTDCNKRRTRTRLENSETVKGEGKKKRKDAGASGAMPAENNQASGTGASESAPETSRKSKKPKKETCDIEDDEKTKKIAAQKAKVSRKSAAYHRAKKEALGNGLTMEEATAKGKEAPWLFVNHAAFIS</sequence>
<evidence type="ECO:0000313" key="3">
    <source>
        <dbReference type="EMBL" id="CAK9082893.1"/>
    </source>
</evidence>
<evidence type="ECO:0000256" key="1">
    <source>
        <dbReference type="SAM" id="Coils"/>
    </source>
</evidence>
<feature type="region of interest" description="Disordered" evidence="2">
    <location>
        <begin position="245"/>
        <end position="425"/>
    </location>
</feature>
<feature type="compositionally biased region" description="Basic and acidic residues" evidence="2">
    <location>
        <begin position="364"/>
        <end position="375"/>
    </location>
</feature>